<dbReference type="KEGG" id="pca:Pcar_2191"/>
<evidence type="ECO:0000259" key="1">
    <source>
        <dbReference type="Pfam" id="PF01261"/>
    </source>
</evidence>
<keyword evidence="3" id="KW-1185">Reference proteome</keyword>
<dbReference type="Gene3D" id="3.20.20.150">
    <property type="entry name" value="Divalent-metal-dependent TIM barrel enzymes"/>
    <property type="match status" value="1"/>
</dbReference>
<dbReference type="RefSeq" id="WP_011341944.1">
    <property type="nucleotide sequence ID" value="NC_007498.2"/>
</dbReference>
<dbReference type="EMBL" id="CP000142">
    <property type="protein sequence ID" value="ABA89430.1"/>
    <property type="molecule type" value="Genomic_DNA"/>
</dbReference>
<dbReference type="SUPFAM" id="SSF51658">
    <property type="entry name" value="Xylose isomerase-like"/>
    <property type="match status" value="1"/>
</dbReference>
<accession>Q3A2H7</accession>
<dbReference type="Pfam" id="PF01261">
    <property type="entry name" value="AP_endonuc_2"/>
    <property type="match status" value="1"/>
</dbReference>
<dbReference type="PANTHER" id="PTHR12110">
    <property type="entry name" value="HYDROXYPYRUVATE ISOMERASE"/>
    <property type="match status" value="1"/>
</dbReference>
<evidence type="ECO:0000313" key="2">
    <source>
        <dbReference type="EMBL" id="ABA89430.1"/>
    </source>
</evidence>
<dbReference type="InterPro" id="IPR036237">
    <property type="entry name" value="Xyl_isomerase-like_sf"/>
</dbReference>
<feature type="domain" description="Xylose isomerase-like TIM barrel" evidence="1">
    <location>
        <begin position="24"/>
        <end position="254"/>
    </location>
</feature>
<dbReference type="AlphaFoldDB" id="Q3A2H7"/>
<dbReference type="InterPro" id="IPR050312">
    <property type="entry name" value="IolE/XylAMocC-like"/>
</dbReference>
<dbReference type="eggNOG" id="COG1082">
    <property type="taxonomic scope" value="Bacteria"/>
</dbReference>
<reference evidence="2 3" key="2">
    <citation type="journal article" date="2012" name="BMC Genomics">
        <title>The genome of Pelobacter carbinolicus reveals surprising metabolic capabilities and physiological features.</title>
        <authorList>
            <person name="Aklujkar M."/>
            <person name="Haveman S.A."/>
            <person name="Didonato R.Jr."/>
            <person name="Chertkov O."/>
            <person name="Han C.S."/>
            <person name="Land M.L."/>
            <person name="Brown P."/>
            <person name="Lovley D.R."/>
        </authorList>
    </citation>
    <scope>NUCLEOTIDE SEQUENCE [LARGE SCALE GENOMIC DNA]</scope>
    <source>
        <strain evidence="3">DSM 2380 / NBRC 103641 / GraBd1</strain>
    </source>
</reference>
<dbReference type="PANTHER" id="PTHR12110:SF48">
    <property type="entry name" value="BLL3656 PROTEIN"/>
    <property type="match status" value="1"/>
</dbReference>
<evidence type="ECO:0000313" key="3">
    <source>
        <dbReference type="Proteomes" id="UP000002534"/>
    </source>
</evidence>
<dbReference type="OrthoDB" id="9072761at2"/>
<dbReference type="Proteomes" id="UP000002534">
    <property type="component" value="Chromosome"/>
</dbReference>
<proteinExistence type="predicted"/>
<sequence>MQNRPIGLAALSVLDVSPANQVTVAAEAGFSHVGLRLLPATPTEPVYKMVGDTPMVRETERRLKETGVKVLDIEILRLKPDTRAINFLPVLETGARFGASQVLMAGNDPDPSRLADNFAELCEMAAPLGLAINMEPMPWTDVKNLKDAAQLMNTVNRDNAGVIIDPLHFDRGGNTLEDIKLLPEGSLKYMQLCDGTKEKPTDIEGLLYQARGYRLAPGKGGIDLVSLLKALPADLPLSLECVNEQEQLALAPIPRAKMLYEATQELLKRVAEA</sequence>
<organism evidence="2 3">
    <name type="scientific">Syntrophotalea carbinolica (strain DSM 2380 / NBRC 103641 / GraBd1)</name>
    <name type="common">Pelobacter carbinolicus</name>
    <dbReference type="NCBI Taxonomy" id="338963"/>
    <lineage>
        <taxon>Bacteria</taxon>
        <taxon>Pseudomonadati</taxon>
        <taxon>Thermodesulfobacteriota</taxon>
        <taxon>Desulfuromonadia</taxon>
        <taxon>Desulfuromonadales</taxon>
        <taxon>Syntrophotaleaceae</taxon>
        <taxon>Syntrophotalea</taxon>
    </lineage>
</organism>
<reference evidence="3" key="1">
    <citation type="submission" date="2005-10" db="EMBL/GenBank/DDBJ databases">
        <title>Complete sequence of Pelobacter carbinolicus DSM 2380.</title>
        <authorList>
            <person name="Copeland A."/>
            <person name="Lucas S."/>
            <person name="Lapidus A."/>
            <person name="Barry K."/>
            <person name="Detter J.C."/>
            <person name="Glavina T."/>
            <person name="Hammon N."/>
            <person name="Israni S."/>
            <person name="Pitluck S."/>
            <person name="Chertkov O."/>
            <person name="Schmutz J."/>
            <person name="Larimer F."/>
            <person name="Land M."/>
            <person name="Kyrpides N."/>
            <person name="Ivanova N."/>
            <person name="Richardson P."/>
        </authorList>
    </citation>
    <scope>NUCLEOTIDE SEQUENCE [LARGE SCALE GENOMIC DNA]</scope>
    <source>
        <strain evidence="3">DSM 2380 / NBRC 103641 / GraBd1</strain>
    </source>
</reference>
<dbReference type="InterPro" id="IPR013022">
    <property type="entry name" value="Xyl_isomerase-like_TIM-brl"/>
</dbReference>
<dbReference type="HOGENOM" id="CLU_035063_4_0_7"/>
<name>Q3A2H7_SYNC1</name>
<dbReference type="STRING" id="338963.Pcar_2191"/>
<protein>
    <submittedName>
        <fullName evidence="2">TIM alpha/beta-barrel protein</fullName>
    </submittedName>
</protein>
<gene>
    <name evidence="2" type="ordered locus">Pcar_2191</name>
</gene>